<organism evidence="2 3">
    <name type="scientific">Bordetella genomosp. 10</name>
    <dbReference type="NCBI Taxonomy" id="1416804"/>
    <lineage>
        <taxon>Bacteria</taxon>
        <taxon>Pseudomonadati</taxon>
        <taxon>Pseudomonadota</taxon>
        <taxon>Betaproteobacteria</taxon>
        <taxon>Burkholderiales</taxon>
        <taxon>Alcaligenaceae</taxon>
        <taxon>Bordetella</taxon>
    </lineage>
</organism>
<comment type="caution">
    <text evidence="2">The sequence shown here is derived from an EMBL/GenBank/DDBJ whole genome shotgun (WGS) entry which is preliminary data.</text>
</comment>
<dbReference type="Gene3D" id="1.10.150.690">
    <property type="entry name" value="DUF2063"/>
    <property type="match status" value="1"/>
</dbReference>
<accession>A0A261S0A4</accession>
<dbReference type="Proteomes" id="UP000216020">
    <property type="component" value="Unassembled WGS sequence"/>
</dbReference>
<protein>
    <submittedName>
        <fullName evidence="2">DUF2063 domain-containing protein</fullName>
    </submittedName>
</protein>
<reference evidence="3" key="1">
    <citation type="submission" date="2017-05" db="EMBL/GenBank/DDBJ databases">
        <title>Complete and WGS of Bordetella genogroups.</title>
        <authorList>
            <person name="Spilker T."/>
            <person name="Lipuma J."/>
        </authorList>
    </citation>
    <scope>NUCLEOTIDE SEQUENCE [LARGE SCALE GENOMIC DNA]</scope>
    <source>
        <strain evidence="3">AU16122</strain>
    </source>
</reference>
<dbReference type="InterPro" id="IPR018640">
    <property type="entry name" value="DUF2063"/>
</dbReference>
<dbReference type="AlphaFoldDB" id="A0A261S0A4"/>
<proteinExistence type="predicted"/>
<dbReference type="OrthoDB" id="4146344at2"/>
<dbReference type="EMBL" id="NEVM01000005">
    <property type="protein sequence ID" value="OZI30778.1"/>
    <property type="molecule type" value="Genomic_DNA"/>
</dbReference>
<name>A0A261S0A4_9BORD</name>
<evidence type="ECO:0000313" key="2">
    <source>
        <dbReference type="EMBL" id="OZI30778.1"/>
    </source>
</evidence>
<dbReference type="Pfam" id="PF09836">
    <property type="entry name" value="DUF2063"/>
    <property type="match status" value="1"/>
</dbReference>
<evidence type="ECO:0000259" key="1">
    <source>
        <dbReference type="Pfam" id="PF09836"/>
    </source>
</evidence>
<evidence type="ECO:0000313" key="3">
    <source>
        <dbReference type="Proteomes" id="UP000216020"/>
    </source>
</evidence>
<feature type="domain" description="Putative DNA-binding" evidence="1">
    <location>
        <begin position="13"/>
        <end position="104"/>
    </location>
</feature>
<sequence>METRREIPALGARQRAFAEALLDPGLDVPASLTGPDGVSSARRFNVYRNNIVAGLVGALRAAYPAVLRITGDDFFSAMARLYAAREPPASPVMLAYGGTFPDFIQAFPPAASLPYLSDVARIERAWAQAYHAAEGQPADIASFERIDPRALPRLRFVLHPSVRIVRSSFPAVHIWLMNIDGGVPAAIDIFRGGECALVARPFAEVEVRRITAGTAAFILGLAAGAPVAEAAARAREDERGFDLARAFTDLFASRSVSSWRAPEAGGPTSIERDA</sequence>
<gene>
    <name evidence="2" type="ORF">CAL29_22595</name>
</gene>
<dbReference type="RefSeq" id="WP_094855201.1">
    <property type="nucleotide sequence ID" value="NZ_NEVM01000005.1"/>
</dbReference>
<keyword evidence="3" id="KW-1185">Reference proteome</keyword>
<dbReference type="InterPro" id="IPR044922">
    <property type="entry name" value="DUF2063_N_sf"/>
</dbReference>